<dbReference type="Gene3D" id="3.40.50.1820">
    <property type="entry name" value="alpha/beta hydrolase"/>
    <property type="match status" value="1"/>
</dbReference>
<accession>A0A829Y8U0</accession>
<gene>
    <name evidence="1" type="ORF">GCM10011487_15900</name>
</gene>
<protein>
    <submittedName>
        <fullName evidence="1">Uncharacterized protein</fullName>
    </submittedName>
</protein>
<dbReference type="InterPro" id="IPR029058">
    <property type="entry name" value="AB_hydrolase_fold"/>
</dbReference>
<organism evidence="1 2">
    <name type="scientific">Steroidobacter agaridevorans</name>
    <dbReference type="NCBI Taxonomy" id="2695856"/>
    <lineage>
        <taxon>Bacteria</taxon>
        <taxon>Pseudomonadati</taxon>
        <taxon>Pseudomonadota</taxon>
        <taxon>Gammaproteobacteria</taxon>
        <taxon>Steroidobacterales</taxon>
        <taxon>Steroidobacteraceae</taxon>
        <taxon>Steroidobacter</taxon>
    </lineage>
</organism>
<dbReference type="AlphaFoldDB" id="A0A829Y8U0"/>
<dbReference type="Proteomes" id="UP000445000">
    <property type="component" value="Unassembled WGS sequence"/>
</dbReference>
<dbReference type="SUPFAM" id="SSF53474">
    <property type="entry name" value="alpha/beta-Hydrolases"/>
    <property type="match status" value="1"/>
</dbReference>
<comment type="caution">
    <text evidence="1">The sequence shown here is derived from an EMBL/GenBank/DDBJ whole genome shotgun (WGS) entry which is preliminary data.</text>
</comment>
<dbReference type="EMBL" id="BLJN01000001">
    <property type="protein sequence ID" value="GFE79590.1"/>
    <property type="molecule type" value="Genomic_DNA"/>
</dbReference>
<reference evidence="2" key="1">
    <citation type="submission" date="2020-01" db="EMBL/GenBank/DDBJ databases">
        <title>'Steroidobacter agaridevorans' sp. nov., agar-degrading bacteria isolated from rhizosphere soils.</title>
        <authorList>
            <person name="Ikenaga M."/>
            <person name="Kataoka M."/>
            <person name="Murouchi A."/>
            <person name="Katsuragi S."/>
            <person name="Sakai M."/>
        </authorList>
    </citation>
    <scope>NUCLEOTIDE SEQUENCE [LARGE SCALE GENOMIC DNA]</scope>
    <source>
        <strain evidence="2">YU21-B</strain>
    </source>
</reference>
<keyword evidence="2" id="KW-1185">Reference proteome</keyword>
<proteinExistence type="predicted"/>
<sequence length="100" mass="11208">MQRRRLWKVSPPGVKHRARTLVFQGNYGQALRAIAARAVLMPSKTDLYFPPEDNALDVAQMQNAKLDPIPSVWGHFAGGLGLNRDDVHFIDSRLQELLAS</sequence>
<evidence type="ECO:0000313" key="1">
    <source>
        <dbReference type="EMBL" id="GFE79590.1"/>
    </source>
</evidence>
<evidence type="ECO:0000313" key="2">
    <source>
        <dbReference type="Proteomes" id="UP000445000"/>
    </source>
</evidence>
<name>A0A829Y8U0_9GAMM</name>